<sequence length="139" mass="15967">MACDRGLLIGSMQPFKSSDIDIETYLECTEQWFEWNDIDDSKKVSVLLTLIGMDTYVTLKNSLAPELPSSKSYMDIVKVLKNHYAPKKSIIAERFRFNKCLQESGETVAQFIIRLKQLSKDCQYGTFLDDALSKNQERP</sequence>
<name>A0AAW1L8R2_POPJA</name>
<organism evidence="1 2">
    <name type="scientific">Popillia japonica</name>
    <name type="common">Japanese beetle</name>
    <dbReference type="NCBI Taxonomy" id="7064"/>
    <lineage>
        <taxon>Eukaryota</taxon>
        <taxon>Metazoa</taxon>
        <taxon>Ecdysozoa</taxon>
        <taxon>Arthropoda</taxon>
        <taxon>Hexapoda</taxon>
        <taxon>Insecta</taxon>
        <taxon>Pterygota</taxon>
        <taxon>Neoptera</taxon>
        <taxon>Endopterygota</taxon>
        <taxon>Coleoptera</taxon>
        <taxon>Polyphaga</taxon>
        <taxon>Scarabaeiformia</taxon>
        <taxon>Scarabaeidae</taxon>
        <taxon>Rutelinae</taxon>
        <taxon>Popillia</taxon>
    </lineage>
</organism>
<dbReference type="Proteomes" id="UP001458880">
    <property type="component" value="Unassembled WGS sequence"/>
</dbReference>
<protein>
    <recommendedName>
        <fullName evidence="3">Retrotransposon gag domain-containing protein</fullName>
    </recommendedName>
</protein>
<accession>A0AAW1L8R2</accession>
<dbReference type="PANTHER" id="PTHR33198:SF19">
    <property type="entry name" value="CCHC-TYPE DOMAIN-CONTAINING PROTEIN"/>
    <property type="match status" value="1"/>
</dbReference>
<comment type="caution">
    <text evidence="1">The sequence shown here is derived from an EMBL/GenBank/DDBJ whole genome shotgun (WGS) entry which is preliminary data.</text>
</comment>
<keyword evidence="2" id="KW-1185">Reference proteome</keyword>
<dbReference type="AlphaFoldDB" id="A0AAW1L8R2"/>
<evidence type="ECO:0000313" key="2">
    <source>
        <dbReference type="Proteomes" id="UP001458880"/>
    </source>
</evidence>
<evidence type="ECO:0008006" key="3">
    <source>
        <dbReference type="Google" id="ProtNLM"/>
    </source>
</evidence>
<proteinExistence type="predicted"/>
<gene>
    <name evidence="1" type="ORF">QE152_g15339</name>
</gene>
<evidence type="ECO:0000313" key="1">
    <source>
        <dbReference type="EMBL" id="KAK9730279.1"/>
    </source>
</evidence>
<dbReference type="PANTHER" id="PTHR33198">
    <property type="entry name" value="ANK_REP_REGION DOMAIN-CONTAINING PROTEIN-RELATED"/>
    <property type="match status" value="1"/>
</dbReference>
<reference evidence="1 2" key="1">
    <citation type="journal article" date="2024" name="BMC Genomics">
        <title>De novo assembly and annotation of Popillia japonica's genome with initial clues to its potential as an invasive pest.</title>
        <authorList>
            <person name="Cucini C."/>
            <person name="Boschi S."/>
            <person name="Funari R."/>
            <person name="Cardaioli E."/>
            <person name="Iannotti N."/>
            <person name="Marturano G."/>
            <person name="Paoli F."/>
            <person name="Bruttini M."/>
            <person name="Carapelli A."/>
            <person name="Frati F."/>
            <person name="Nardi F."/>
        </authorList>
    </citation>
    <scope>NUCLEOTIDE SEQUENCE [LARGE SCALE GENOMIC DNA]</scope>
    <source>
        <strain evidence="1">DMR45628</strain>
    </source>
</reference>
<dbReference type="EMBL" id="JASPKY010000149">
    <property type="protein sequence ID" value="KAK9730279.1"/>
    <property type="molecule type" value="Genomic_DNA"/>
</dbReference>